<sequence length="85" mass="9957">MEASVYILPHYLSDRKFYLAVVRFSSHYYQLVVTQLTPQFSSVIQFDFNHSVRRLSGVVMRLPKLPCGPNTEQENSFQSHLFQCE</sequence>
<reference evidence="1" key="1">
    <citation type="submission" date="2020-06" db="EMBL/GenBank/DDBJ databases">
        <title>Draft genome of Bugula neritina, a colonial animal packing powerful symbionts and potential medicines.</title>
        <authorList>
            <person name="Rayko M."/>
        </authorList>
    </citation>
    <scope>NUCLEOTIDE SEQUENCE [LARGE SCALE GENOMIC DNA]</scope>
    <source>
        <strain evidence="1">Kwan_BN1</strain>
    </source>
</reference>
<gene>
    <name evidence="1" type="ORF">EB796_015546</name>
</gene>
<proteinExistence type="predicted"/>
<accession>A0A7J7JJ74</accession>
<evidence type="ECO:0000313" key="2">
    <source>
        <dbReference type="Proteomes" id="UP000593567"/>
    </source>
</evidence>
<dbReference type="EMBL" id="VXIV02002339">
    <property type="protein sequence ID" value="KAF6026145.1"/>
    <property type="molecule type" value="Genomic_DNA"/>
</dbReference>
<evidence type="ECO:0000313" key="1">
    <source>
        <dbReference type="EMBL" id="KAF6026145.1"/>
    </source>
</evidence>
<dbReference type="Proteomes" id="UP000593567">
    <property type="component" value="Unassembled WGS sequence"/>
</dbReference>
<keyword evidence="2" id="KW-1185">Reference proteome</keyword>
<organism evidence="1 2">
    <name type="scientific">Bugula neritina</name>
    <name type="common">Brown bryozoan</name>
    <name type="synonym">Sertularia neritina</name>
    <dbReference type="NCBI Taxonomy" id="10212"/>
    <lineage>
        <taxon>Eukaryota</taxon>
        <taxon>Metazoa</taxon>
        <taxon>Spiralia</taxon>
        <taxon>Lophotrochozoa</taxon>
        <taxon>Bryozoa</taxon>
        <taxon>Gymnolaemata</taxon>
        <taxon>Cheilostomatida</taxon>
        <taxon>Flustrina</taxon>
        <taxon>Buguloidea</taxon>
        <taxon>Bugulidae</taxon>
        <taxon>Bugula</taxon>
    </lineage>
</organism>
<protein>
    <submittedName>
        <fullName evidence="1">Uncharacterized protein</fullName>
    </submittedName>
</protein>
<name>A0A7J7JJ74_BUGNE</name>
<dbReference type="AlphaFoldDB" id="A0A7J7JJ74"/>
<comment type="caution">
    <text evidence="1">The sequence shown here is derived from an EMBL/GenBank/DDBJ whole genome shotgun (WGS) entry which is preliminary data.</text>
</comment>